<dbReference type="GO" id="GO:0018812">
    <property type="term" value="F:3-hydroxyacyl-CoA dehydratase activity"/>
    <property type="evidence" value="ECO:0007669"/>
    <property type="project" value="UniProtKB-EC"/>
</dbReference>
<dbReference type="AlphaFoldDB" id="A0A1M6AY39"/>
<comment type="pathway">
    <text evidence="1">Lipid metabolism; butanoate metabolism.</text>
</comment>
<evidence type="ECO:0000256" key="5">
    <source>
        <dbReference type="ARBA" id="ARBA00050624"/>
    </source>
</evidence>
<dbReference type="Proteomes" id="UP000184442">
    <property type="component" value="Unassembled WGS sequence"/>
</dbReference>
<dbReference type="FunFam" id="3.90.226.10:FF:000009">
    <property type="entry name" value="Carnitinyl-CoA dehydratase"/>
    <property type="match status" value="1"/>
</dbReference>
<dbReference type="EC" id="4.2.1.150" evidence="6"/>
<accession>A0A1M6AY39</accession>
<dbReference type="PANTHER" id="PTHR11941">
    <property type="entry name" value="ENOYL-COA HYDRATASE-RELATED"/>
    <property type="match status" value="1"/>
</dbReference>
<evidence type="ECO:0000313" key="8">
    <source>
        <dbReference type="EMBL" id="SHI41366.1"/>
    </source>
</evidence>
<reference evidence="8 9" key="1">
    <citation type="submission" date="2016-11" db="EMBL/GenBank/DDBJ databases">
        <authorList>
            <person name="Jaros S."/>
            <person name="Januszkiewicz K."/>
            <person name="Wedrychowicz H."/>
        </authorList>
    </citation>
    <scope>NUCLEOTIDE SEQUENCE [LARGE SCALE GENOMIC DNA]</scope>
    <source>
        <strain evidence="8 9">DSM 19022</strain>
    </source>
</reference>
<dbReference type="Gene3D" id="1.10.12.10">
    <property type="entry name" value="Lyase 2-enoyl-coa Hydratase, Chain A, domain 2"/>
    <property type="match status" value="1"/>
</dbReference>
<evidence type="ECO:0000256" key="4">
    <source>
        <dbReference type="ARBA" id="ARBA00023239"/>
    </source>
</evidence>
<evidence type="ECO:0000256" key="7">
    <source>
        <dbReference type="RuleBase" id="RU003707"/>
    </source>
</evidence>
<dbReference type="InterPro" id="IPR001753">
    <property type="entry name" value="Enoyl-CoA_hydra/iso"/>
</dbReference>
<dbReference type="STRING" id="1122184.SAMN02745176_00176"/>
<dbReference type="FunFam" id="1.10.12.10:FF:000001">
    <property type="entry name" value="Probable enoyl-CoA hydratase, mitochondrial"/>
    <property type="match status" value="1"/>
</dbReference>
<dbReference type="InterPro" id="IPR029045">
    <property type="entry name" value="ClpP/crotonase-like_dom_sf"/>
</dbReference>
<evidence type="ECO:0000256" key="2">
    <source>
        <dbReference type="ARBA" id="ARBA00005254"/>
    </source>
</evidence>
<dbReference type="SUPFAM" id="SSF52096">
    <property type="entry name" value="ClpP/crotonase"/>
    <property type="match status" value="1"/>
</dbReference>
<dbReference type="Pfam" id="PF00378">
    <property type="entry name" value="ECH_1"/>
    <property type="match status" value="1"/>
</dbReference>
<comment type="similarity">
    <text evidence="2 7">Belongs to the enoyl-CoA hydratase/isomerase family.</text>
</comment>
<evidence type="ECO:0000256" key="1">
    <source>
        <dbReference type="ARBA" id="ARBA00005086"/>
    </source>
</evidence>
<sequence>MEFKYLTLSKDGNVGILTINRPEALNALNRSVLQELDAALDELANDKDVYVIVLTGEGKAFVAGADIAEMKDMTPEEAKEFAETGSRVFRKLETIDKPVIAAVNGYALGGGCELAMACDIIIAGEQAKFGQPEVGLGITPGFGGTQRLPRIVGTKIAKEMIFTGGTITAQEAQRIGLVNKIVPPNTSLQTAIEMAKTIASKGQVAVRNSKRAIDQGIETDIDEGVKVENQLFAKCFESVDQKEGMTAFIEKRKPNFKN</sequence>
<evidence type="ECO:0000256" key="6">
    <source>
        <dbReference type="ARBA" id="ARBA00067035"/>
    </source>
</evidence>
<protein>
    <recommendedName>
        <fullName evidence="6">short-chain-enoyl-CoA hydratase</fullName>
        <ecNumber evidence="6">4.2.1.150</ecNumber>
    </recommendedName>
</protein>
<organism evidence="8 9">
    <name type="scientific">Lutispora thermophila DSM 19022</name>
    <dbReference type="NCBI Taxonomy" id="1122184"/>
    <lineage>
        <taxon>Bacteria</taxon>
        <taxon>Bacillati</taxon>
        <taxon>Bacillota</taxon>
        <taxon>Clostridia</taxon>
        <taxon>Lutisporales</taxon>
        <taxon>Lutisporaceae</taxon>
        <taxon>Lutispora</taxon>
    </lineage>
</organism>
<dbReference type="EMBL" id="FQZS01000003">
    <property type="protein sequence ID" value="SHI41366.1"/>
    <property type="molecule type" value="Genomic_DNA"/>
</dbReference>
<gene>
    <name evidence="8" type="ORF">SAMN02745176_00176</name>
</gene>
<evidence type="ECO:0000313" key="9">
    <source>
        <dbReference type="Proteomes" id="UP000184442"/>
    </source>
</evidence>
<comment type="subunit">
    <text evidence="3">Homotetramer.</text>
</comment>
<dbReference type="RefSeq" id="WP_073023530.1">
    <property type="nucleotide sequence ID" value="NZ_FQZS01000003.1"/>
</dbReference>
<dbReference type="CDD" id="cd06558">
    <property type="entry name" value="crotonase-like"/>
    <property type="match status" value="1"/>
</dbReference>
<proteinExistence type="inferred from homology"/>
<evidence type="ECO:0000256" key="3">
    <source>
        <dbReference type="ARBA" id="ARBA00011881"/>
    </source>
</evidence>
<dbReference type="PROSITE" id="PS00166">
    <property type="entry name" value="ENOYL_COA_HYDRATASE"/>
    <property type="match status" value="1"/>
</dbReference>
<dbReference type="InterPro" id="IPR014748">
    <property type="entry name" value="Enoyl-CoA_hydra_C"/>
</dbReference>
<keyword evidence="4" id="KW-0456">Lyase</keyword>
<comment type="catalytic activity">
    <reaction evidence="5">
        <text>a short-chain (3S)-3-hydroxyacyl-CoA = a short-chain (2E)-enoyl-CoA + H2O</text>
        <dbReference type="Rhea" id="RHEA:52664"/>
        <dbReference type="ChEBI" id="CHEBI:15377"/>
        <dbReference type="ChEBI" id="CHEBI:87488"/>
        <dbReference type="ChEBI" id="CHEBI:136760"/>
        <dbReference type="EC" id="4.2.1.150"/>
    </reaction>
</comment>
<dbReference type="OrthoDB" id="9775794at2"/>
<name>A0A1M6AY39_9FIRM</name>
<dbReference type="Gene3D" id="3.90.226.10">
    <property type="entry name" value="2-enoyl-CoA Hydratase, Chain A, domain 1"/>
    <property type="match status" value="1"/>
</dbReference>
<dbReference type="NCBIfam" id="NF004475">
    <property type="entry name" value="PRK05809.1"/>
    <property type="match status" value="1"/>
</dbReference>
<dbReference type="PANTHER" id="PTHR11941:SF54">
    <property type="entry name" value="ENOYL-COA HYDRATASE, MITOCHONDRIAL"/>
    <property type="match status" value="1"/>
</dbReference>
<dbReference type="InterPro" id="IPR018376">
    <property type="entry name" value="Enoyl-CoA_hyd/isom_CS"/>
</dbReference>
<keyword evidence="9" id="KW-1185">Reference proteome</keyword>
<dbReference type="GO" id="GO:0006635">
    <property type="term" value="P:fatty acid beta-oxidation"/>
    <property type="evidence" value="ECO:0007669"/>
    <property type="project" value="TreeGrafter"/>
</dbReference>